<dbReference type="InterPro" id="IPR017330">
    <property type="entry name" value="SPAG7"/>
</dbReference>
<comment type="caution">
    <text evidence="3">The sequence shown here is derived from an EMBL/GenBank/DDBJ whole genome shotgun (WGS) entry which is preliminary data.</text>
</comment>
<dbReference type="Proteomes" id="UP000494165">
    <property type="component" value="Unassembled WGS sequence"/>
</dbReference>
<dbReference type="PANTHER" id="PTHR13498">
    <property type="entry name" value="SPERM ASSOCIATED ANTIGEN 7"/>
    <property type="match status" value="1"/>
</dbReference>
<dbReference type="OrthoDB" id="5979509at2759"/>
<organism evidence="3 4">
    <name type="scientific">Cloeon dipterum</name>
    <dbReference type="NCBI Taxonomy" id="197152"/>
    <lineage>
        <taxon>Eukaryota</taxon>
        <taxon>Metazoa</taxon>
        <taxon>Ecdysozoa</taxon>
        <taxon>Arthropoda</taxon>
        <taxon>Hexapoda</taxon>
        <taxon>Insecta</taxon>
        <taxon>Pterygota</taxon>
        <taxon>Palaeoptera</taxon>
        <taxon>Ephemeroptera</taxon>
        <taxon>Pisciforma</taxon>
        <taxon>Baetidae</taxon>
        <taxon>Cloeon</taxon>
    </lineage>
</organism>
<feature type="region of interest" description="Disordered" evidence="1">
    <location>
        <begin position="138"/>
        <end position="164"/>
    </location>
</feature>
<evidence type="ECO:0000313" key="3">
    <source>
        <dbReference type="EMBL" id="CAB3360659.1"/>
    </source>
</evidence>
<evidence type="ECO:0000313" key="4">
    <source>
        <dbReference type="Proteomes" id="UP000494165"/>
    </source>
</evidence>
<sequence>MDLLSSIMNAMDKPPRVNDREKKAQKDQQAAYEKMKLAEKKHLSEFRAKIEGMVNDFVKDVTKPKIVFETMDKVHRAVVHDVAEIAGLPAFSLGTEGLDRHIQIYKKETVPSEKILEEARRTGVTDLDEAQQIIEERETEEKQQRELDLKKGPETEPTKNYKEKYEHLIGKESALDAAKKTVTNKQYGFVPAENKKDQRSIEQTLADMRERKRQKLSHGDVSTASKSVEPDEG</sequence>
<dbReference type="EMBL" id="CADEPI010000003">
    <property type="protein sequence ID" value="CAB3360659.1"/>
    <property type="molecule type" value="Genomic_DNA"/>
</dbReference>
<dbReference type="PROSITE" id="PS51061">
    <property type="entry name" value="R3H"/>
    <property type="match status" value="1"/>
</dbReference>
<feature type="domain" description="R3H" evidence="2">
    <location>
        <begin position="44"/>
        <end position="108"/>
    </location>
</feature>
<dbReference type="AlphaFoldDB" id="A0A8S1BU51"/>
<evidence type="ECO:0000256" key="1">
    <source>
        <dbReference type="SAM" id="MobiDB-lite"/>
    </source>
</evidence>
<dbReference type="Gene3D" id="3.30.1370.50">
    <property type="entry name" value="R3H-like domain"/>
    <property type="match status" value="1"/>
</dbReference>
<feature type="region of interest" description="Disordered" evidence="1">
    <location>
        <begin position="1"/>
        <end position="29"/>
    </location>
</feature>
<feature type="region of interest" description="Disordered" evidence="1">
    <location>
        <begin position="185"/>
        <end position="233"/>
    </location>
</feature>
<dbReference type="InterPro" id="IPR036867">
    <property type="entry name" value="R3H_dom_sf"/>
</dbReference>
<keyword evidence="4" id="KW-1185">Reference proteome</keyword>
<dbReference type="Pfam" id="PF01424">
    <property type="entry name" value="R3H"/>
    <property type="match status" value="1"/>
</dbReference>
<reference evidence="3 4" key="1">
    <citation type="submission" date="2020-04" db="EMBL/GenBank/DDBJ databases">
        <authorList>
            <person name="Alioto T."/>
            <person name="Alioto T."/>
            <person name="Gomez Garrido J."/>
        </authorList>
    </citation>
    <scope>NUCLEOTIDE SEQUENCE [LARGE SCALE GENOMIC DNA]</scope>
</reference>
<dbReference type="SUPFAM" id="SSF82708">
    <property type="entry name" value="R3H domain"/>
    <property type="match status" value="1"/>
</dbReference>
<dbReference type="InterPro" id="IPR001374">
    <property type="entry name" value="R3H_dom"/>
</dbReference>
<name>A0A8S1BU51_9INSE</name>
<protein>
    <recommendedName>
        <fullName evidence="2">R3H domain-containing protein</fullName>
    </recommendedName>
</protein>
<dbReference type="SMART" id="SM00393">
    <property type="entry name" value="R3H"/>
    <property type="match status" value="1"/>
</dbReference>
<feature type="compositionally biased region" description="Basic and acidic residues" evidence="1">
    <location>
        <begin position="13"/>
        <end position="26"/>
    </location>
</feature>
<dbReference type="GO" id="GO:0003676">
    <property type="term" value="F:nucleic acid binding"/>
    <property type="evidence" value="ECO:0007669"/>
    <property type="project" value="UniProtKB-UniRule"/>
</dbReference>
<evidence type="ECO:0000259" key="2">
    <source>
        <dbReference type="PROSITE" id="PS51061"/>
    </source>
</evidence>
<dbReference type="PANTHER" id="PTHR13498:SF3">
    <property type="entry name" value="SPERM-ASSOCIATED ANTIGEN 7"/>
    <property type="match status" value="1"/>
</dbReference>
<proteinExistence type="predicted"/>
<gene>
    <name evidence="3" type="ORF">CLODIP_2_CD08816</name>
</gene>
<accession>A0A8S1BU51</accession>